<protein>
    <recommendedName>
        <fullName evidence="6">Ribosomal processing cysteine protease Prp</fullName>
    </recommendedName>
</protein>
<proteinExistence type="inferred from homology"/>
<dbReference type="Proteomes" id="UP000823900">
    <property type="component" value="Unassembled WGS sequence"/>
</dbReference>
<dbReference type="SUPFAM" id="SSF118010">
    <property type="entry name" value="TM1457-like"/>
    <property type="match status" value="1"/>
</dbReference>
<organism evidence="7 8">
    <name type="scientific">Candidatus Lachnoclostridium stercoravium</name>
    <dbReference type="NCBI Taxonomy" id="2838633"/>
    <lineage>
        <taxon>Bacteria</taxon>
        <taxon>Bacillati</taxon>
        <taxon>Bacillota</taxon>
        <taxon>Clostridia</taxon>
        <taxon>Lachnospirales</taxon>
        <taxon>Lachnospiraceae</taxon>
    </lineage>
</organism>
<name>A0A9D2KMI4_9FIRM</name>
<gene>
    <name evidence="7" type="ORF">IAA07_03480</name>
</gene>
<evidence type="ECO:0000256" key="2">
    <source>
        <dbReference type="ARBA" id="ARBA00022670"/>
    </source>
</evidence>
<evidence type="ECO:0000256" key="3">
    <source>
        <dbReference type="ARBA" id="ARBA00022801"/>
    </source>
</evidence>
<comment type="caution">
    <text evidence="7">The sequence shown here is derived from an EMBL/GenBank/DDBJ whole genome shotgun (WGS) entry which is preliminary data.</text>
</comment>
<evidence type="ECO:0000256" key="1">
    <source>
        <dbReference type="ARBA" id="ARBA00022517"/>
    </source>
</evidence>
<evidence type="ECO:0000256" key="4">
    <source>
        <dbReference type="ARBA" id="ARBA00022807"/>
    </source>
</evidence>
<keyword evidence="4" id="KW-0788">Thiol protease</keyword>
<dbReference type="AlphaFoldDB" id="A0A9D2KMI4"/>
<keyword evidence="1" id="KW-0690">Ribosome biogenesis</keyword>
<evidence type="ECO:0000256" key="6">
    <source>
        <dbReference type="ARBA" id="ARBA00044538"/>
    </source>
</evidence>
<reference evidence="7" key="1">
    <citation type="journal article" date="2021" name="PeerJ">
        <title>Extensive microbial diversity within the chicken gut microbiome revealed by metagenomics and culture.</title>
        <authorList>
            <person name="Gilroy R."/>
            <person name="Ravi A."/>
            <person name="Getino M."/>
            <person name="Pursley I."/>
            <person name="Horton D.L."/>
            <person name="Alikhan N.F."/>
            <person name="Baker D."/>
            <person name="Gharbi K."/>
            <person name="Hall N."/>
            <person name="Watson M."/>
            <person name="Adriaenssens E.M."/>
            <person name="Foster-Nyarko E."/>
            <person name="Jarju S."/>
            <person name="Secka A."/>
            <person name="Antonio M."/>
            <person name="Oren A."/>
            <person name="Chaudhuri R.R."/>
            <person name="La Ragione R."/>
            <person name="Hildebrand F."/>
            <person name="Pallen M.J."/>
        </authorList>
    </citation>
    <scope>NUCLEOTIDE SEQUENCE</scope>
    <source>
        <strain evidence="7">CHK178-16964</strain>
    </source>
</reference>
<dbReference type="GO" id="GO:0042254">
    <property type="term" value="P:ribosome biogenesis"/>
    <property type="evidence" value="ECO:0007669"/>
    <property type="project" value="UniProtKB-KW"/>
</dbReference>
<evidence type="ECO:0000313" key="7">
    <source>
        <dbReference type="EMBL" id="HJA70628.1"/>
    </source>
</evidence>
<comment type="similarity">
    <text evidence="5">Belongs to the Prp family.</text>
</comment>
<sequence>MIQITIFQDSEHKASGIELNGHAGYGEEGYDIVCAAVSALALNTVNSIEQFTDDVFTGEAAEDGGFLSFHLDGPISAGSRLLMDSLILGLTNIRDEYGAEYINIRFKEV</sequence>
<dbReference type="EMBL" id="DWZA01000029">
    <property type="protein sequence ID" value="HJA70628.1"/>
    <property type="molecule type" value="Genomic_DNA"/>
</dbReference>
<dbReference type="PANTHER" id="PTHR39178">
    <property type="entry name" value="HYPOTHETICAL RIBOSOME-ASSOCIATED PROTEIN"/>
    <property type="match status" value="1"/>
</dbReference>
<accession>A0A9D2KMI4</accession>
<keyword evidence="2 7" id="KW-0645">Protease</keyword>
<dbReference type="GO" id="GO:0008234">
    <property type="term" value="F:cysteine-type peptidase activity"/>
    <property type="evidence" value="ECO:0007669"/>
    <property type="project" value="UniProtKB-KW"/>
</dbReference>
<dbReference type="InterPro" id="IPR036764">
    <property type="entry name" value="Peptidase_Prp_sf"/>
</dbReference>
<dbReference type="CDD" id="cd16332">
    <property type="entry name" value="Prp-like"/>
    <property type="match status" value="1"/>
</dbReference>
<keyword evidence="3" id="KW-0378">Hydrolase</keyword>
<evidence type="ECO:0000256" key="5">
    <source>
        <dbReference type="ARBA" id="ARBA00044503"/>
    </source>
</evidence>
<dbReference type="GO" id="GO:0006508">
    <property type="term" value="P:proteolysis"/>
    <property type="evidence" value="ECO:0007669"/>
    <property type="project" value="UniProtKB-KW"/>
</dbReference>
<reference evidence="7" key="2">
    <citation type="submission" date="2021-04" db="EMBL/GenBank/DDBJ databases">
        <authorList>
            <person name="Gilroy R."/>
        </authorList>
    </citation>
    <scope>NUCLEOTIDE SEQUENCE</scope>
    <source>
        <strain evidence="7">CHK178-16964</strain>
    </source>
</reference>
<dbReference type="PANTHER" id="PTHR39178:SF1">
    <property type="entry name" value="RIBOSOMAL-PROCESSING CYSTEINE PROTEASE PRP"/>
    <property type="match status" value="1"/>
</dbReference>
<dbReference type="Gene3D" id="3.30.70.1490">
    <property type="entry name" value="Cysteine protease Prp"/>
    <property type="match status" value="1"/>
</dbReference>
<dbReference type="InterPro" id="IPR007422">
    <property type="entry name" value="Peptidase_Prp"/>
</dbReference>
<evidence type="ECO:0000313" key="8">
    <source>
        <dbReference type="Proteomes" id="UP000823900"/>
    </source>
</evidence>
<dbReference type="Pfam" id="PF04327">
    <property type="entry name" value="Peptidase_Prp"/>
    <property type="match status" value="1"/>
</dbReference>